<accession>A0A8S3SMB7</accession>
<dbReference type="InterPro" id="IPR013783">
    <property type="entry name" value="Ig-like_fold"/>
</dbReference>
<dbReference type="Pfam" id="PF07679">
    <property type="entry name" value="I-set"/>
    <property type="match status" value="1"/>
</dbReference>
<feature type="domain" description="Ig-like" evidence="1">
    <location>
        <begin position="185"/>
        <end position="253"/>
    </location>
</feature>
<proteinExistence type="predicted"/>
<evidence type="ECO:0000313" key="2">
    <source>
        <dbReference type="EMBL" id="CAG2219256.1"/>
    </source>
</evidence>
<dbReference type="InterPro" id="IPR003599">
    <property type="entry name" value="Ig_sub"/>
</dbReference>
<dbReference type="SUPFAM" id="SSF48726">
    <property type="entry name" value="Immunoglobulin"/>
    <property type="match status" value="1"/>
</dbReference>
<dbReference type="PROSITE" id="PS50835">
    <property type="entry name" value="IG_LIKE"/>
    <property type="match status" value="1"/>
</dbReference>
<dbReference type="InterPro" id="IPR007110">
    <property type="entry name" value="Ig-like_dom"/>
</dbReference>
<dbReference type="InterPro" id="IPR013098">
    <property type="entry name" value="Ig_I-set"/>
</dbReference>
<dbReference type="AlphaFoldDB" id="A0A8S3SMB7"/>
<dbReference type="Proteomes" id="UP000683360">
    <property type="component" value="Unassembled WGS sequence"/>
</dbReference>
<name>A0A8S3SMB7_MYTED</name>
<evidence type="ECO:0000259" key="1">
    <source>
        <dbReference type="PROSITE" id="PS50835"/>
    </source>
</evidence>
<reference evidence="2" key="1">
    <citation type="submission" date="2021-03" db="EMBL/GenBank/DDBJ databases">
        <authorList>
            <person name="Bekaert M."/>
        </authorList>
    </citation>
    <scope>NUCLEOTIDE SEQUENCE</scope>
</reference>
<protein>
    <submittedName>
        <fullName evidence="2">OBSCN</fullName>
        <ecNumber evidence="2">2.7.11.1</ecNumber>
    </submittedName>
</protein>
<dbReference type="Gene3D" id="2.60.40.10">
    <property type="entry name" value="Immunoglobulins"/>
    <property type="match status" value="1"/>
</dbReference>
<comment type="caution">
    <text evidence="2">The sequence shown here is derived from an EMBL/GenBank/DDBJ whole genome shotgun (WGS) entry which is preliminary data.</text>
</comment>
<dbReference type="GO" id="GO:0004674">
    <property type="term" value="F:protein serine/threonine kinase activity"/>
    <property type="evidence" value="ECO:0007669"/>
    <property type="project" value="UniProtKB-EC"/>
</dbReference>
<dbReference type="EMBL" id="CAJPWZ010001626">
    <property type="protein sequence ID" value="CAG2219256.1"/>
    <property type="molecule type" value="Genomic_DNA"/>
</dbReference>
<dbReference type="SMART" id="SM00409">
    <property type="entry name" value="IG"/>
    <property type="match status" value="1"/>
</dbReference>
<sequence>MLLLESRRKITHDLIENEASVTISNIDKLSGYTSIHTEPLKDTHKTILNDTIKQAGLHQVVKEDITLKISGALEWTVIGKVTDYGQNVTLFCNVSNCCPKDAGWDRWTPEQRTLYIDVKTGRSNKKYDGKIMKDGYTLVIQNLTFINIHQLLHTFILLDENIFLVEDSTKKGYFLKDPSNIQCYEGGEAIIICEVRSNSPPVKWKKGNNDLAGNDNYEIFCNGEEQQLKLKRPKPDDSGEYFVHVGESFRKVQLNIIGS</sequence>
<dbReference type="EC" id="2.7.11.1" evidence="2"/>
<dbReference type="InterPro" id="IPR036179">
    <property type="entry name" value="Ig-like_dom_sf"/>
</dbReference>
<gene>
    <name evidence="2" type="ORF">MEDL_32845</name>
</gene>
<organism evidence="2 3">
    <name type="scientific">Mytilus edulis</name>
    <name type="common">Blue mussel</name>
    <dbReference type="NCBI Taxonomy" id="6550"/>
    <lineage>
        <taxon>Eukaryota</taxon>
        <taxon>Metazoa</taxon>
        <taxon>Spiralia</taxon>
        <taxon>Lophotrochozoa</taxon>
        <taxon>Mollusca</taxon>
        <taxon>Bivalvia</taxon>
        <taxon>Autobranchia</taxon>
        <taxon>Pteriomorphia</taxon>
        <taxon>Mytilida</taxon>
        <taxon>Mytiloidea</taxon>
        <taxon>Mytilidae</taxon>
        <taxon>Mytilinae</taxon>
        <taxon>Mytilus</taxon>
    </lineage>
</organism>
<keyword evidence="3" id="KW-1185">Reference proteome</keyword>
<keyword evidence="2" id="KW-0808">Transferase</keyword>
<evidence type="ECO:0000313" key="3">
    <source>
        <dbReference type="Proteomes" id="UP000683360"/>
    </source>
</evidence>